<name>A0A173URH7_PARDI</name>
<reference evidence="3 4" key="1">
    <citation type="submission" date="2015-09" db="EMBL/GenBank/DDBJ databases">
        <authorList>
            <consortium name="Pathogen Informatics"/>
        </authorList>
    </citation>
    <scope>NUCLEOTIDE SEQUENCE [LARGE SCALE GENOMIC DNA]</scope>
    <source>
        <strain evidence="3 4">2789STDY5608872</strain>
    </source>
</reference>
<dbReference type="CDD" id="cd09895">
    <property type="entry name" value="NGN_SP_UpxY"/>
    <property type="match status" value="1"/>
</dbReference>
<dbReference type="Proteomes" id="UP000095591">
    <property type="component" value="Unassembled WGS sequence"/>
</dbReference>
<keyword evidence="1" id="KW-0804">Transcription</keyword>
<dbReference type="SMART" id="SM00739">
    <property type="entry name" value="KOW"/>
    <property type="match status" value="1"/>
</dbReference>
<proteinExistence type="predicted"/>
<dbReference type="GO" id="GO:0006354">
    <property type="term" value="P:DNA-templated transcription elongation"/>
    <property type="evidence" value="ECO:0007669"/>
    <property type="project" value="InterPro"/>
</dbReference>
<evidence type="ECO:0000259" key="2">
    <source>
        <dbReference type="SMART" id="SM00739"/>
    </source>
</evidence>
<dbReference type="InterPro" id="IPR036735">
    <property type="entry name" value="NGN_dom_sf"/>
</dbReference>
<dbReference type="EMBL" id="CYXP01000005">
    <property type="protein sequence ID" value="CUN17404.1"/>
    <property type="molecule type" value="Genomic_DNA"/>
</dbReference>
<organism evidence="3 4">
    <name type="scientific">Parabacteroides distasonis</name>
    <dbReference type="NCBI Taxonomy" id="823"/>
    <lineage>
        <taxon>Bacteria</taxon>
        <taxon>Pseudomonadati</taxon>
        <taxon>Bacteroidota</taxon>
        <taxon>Bacteroidia</taxon>
        <taxon>Bacteroidales</taxon>
        <taxon>Tannerellaceae</taxon>
        <taxon>Parabacteroides</taxon>
    </lineage>
</organism>
<accession>A0A173URH7</accession>
<sequence>MEIISFLLTQQHYFLLNIETHTHEHWFALKVFYNKVFEIEDILKKDKIETYIPCEETLMERNGIKKKLRRPVINSLMFFRSTVCRALEVQRQFTNKVILYTRQKGLKRLPLAIPDREMNIFMLVTSSGEQGMEYFGEDNSKFHQGERVRVIDGKFKGAEGVICRIRKNRRLVVTVQGVCAVATSYIPQAFLQRIGQD</sequence>
<evidence type="ECO:0000256" key="1">
    <source>
        <dbReference type="ARBA" id="ARBA00023163"/>
    </source>
</evidence>
<evidence type="ECO:0000313" key="4">
    <source>
        <dbReference type="Proteomes" id="UP000095591"/>
    </source>
</evidence>
<dbReference type="InterPro" id="IPR005824">
    <property type="entry name" value="KOW"/>
</dbReference>
<dbReference type="SUPFAM" id="SSF82679">
    <property type="entry name" value="N-utilization substance G protein NusG, N-terminal domain"/>
    <property type="match status" value="1"/>
</dbReference>
<dbReference type="InterPro" id="IPR008991">
    <property type="entry name" value="Translation_prot_SH3-like_sf"/>
</dbReference>
<dbReference type="SUPFAM" id="SSF50104">
    <property type="entry name" value="Translation proteins SH3-like domain"/>
    <property type="match status" value="1"/>
</dbReference>
<dbReference type="Gene3D" id="3.30.70.940">
    <property type="entry name" value="NusG, N-terminal domain"/>
    <property type="match status" value="1"/>
</dbReference>
<dbReference type="NCBIfam" id="NF033644">
    <property type="entry name" value="antiterm_UpxY"/>
    <property type="match status" value="1"/>
</dbReference>
<evidence type="ECO:0000313" key="3">
    <source>
        <dbReference type="EMBL" id="CUN17404.1"/>
    </source>
</evidence>
<feature type="domain" description="KOW" evidence="2">
    <location>
        <begin position="141"/>
        <end position="168"/>
    </location>
</feature>
<dbReference type="AlphaFoldDB" id="A0A173URH7"/>
<protein>
    <submittedName>
        <fullName evidence="3">Transcription termination factor nusG</fullName>
    </submittedName>
</protein>
<dbReference type="InterPro" id="IPR006645">
    <property type="entry name" value="NGN-like_dom"/>
</dbReference>
<gene>
    <name evidence="3" type="ORF">ERS852429_02281</name>
</gene>
<dbReference type="Pfam" id="PF02357">
    <property type="entry name" value="NusG"/>
    <property type="match status" value="1"/>
</dbReference>